<feature type="transmembrane region" description="Helical" evidence="1">
    <location>
        <begin position="37"/>
        <end position="57"/>
    </location>
</feature>
<accession>A0ABZ0ISF8</accession>
<evidence type="ECO:0000313" key="3">
    <source>
        <dbReference type="Proteomes" id="UP001302349"/>
    </source>
</evidence>
<protein>
    <recommendedName>
        <fullName evidence="4">DUF2306 domain-containing protein</fullName>
    </recommendedName>
</protein>
<keyword evidence="1" id="KW-1133">Transmembrane helix</keyword>
<dbReference type="RefSeq" id="WP_317490626.1">
    <property type="nucleotide sequence ID" value="NZ_CP136051.1"/>
</dbReference>
<feature type="transmembrane region" description="Helical" evidence="1">
    <location>
        <begin position="192"/>
        <end position="211"/>
    </location>
</feature>
<evidence type="ECO:0008006" key="4">
    <source>
        <dbReference type="Google" id="ProtNLM"/>
    </source>
</evidence>
<keyword evidence="1" id="KW-0472">Membrane</keyword>
<keyword evidence="1" id="KW-0812">Transmembrane</keyword>
<feature type="transmembrane region" description="Helical" evidence="1">
    <location>
        <begin position="121"/>
        <end position="141"/>
    </location>
</feature>
<evidence type="ECO:0000313" key="2">
    <source>
        <dbReference type="EMBL" id="WOK07978.1"/>
    </source>
</evidence>
<reference evidence="2 3" key="1">
    <citation type="journal article" date="2023" name="Microbiol. Resour. Announc.">
        <title>Complete Genome Sequence of Imperialibacter roseus strain P4T.</title>
        <authorList>
            <person name="Tizabi D.R."/>
            <person name="Bachvaroff T."/>
            <person name="Hill R.T."/>
        </authorList>
    </citation>
    <scope>NUCLEOTIDE SEQUENCE [LARGE SCALE GENOMIC DNA]</scope>
    <source>
        <strain evidence="2 3">P4T</strain>
    </source>
</reference>
<proteinExistence type="predicted"/>
<dbReference type="EMBL" id="CP136051">
    <property type="protein sequence ID" value="WOK07978.1"/>
    <property type="molecule type" value="Genomic_DNA"/>
</dbReference>
<evidence type="ECO:0000256" key="1">
    <source>
        <dbReference type="SAM" id="Phobius"/>
    </source>
</evidence>
<feature type="transmembrane region" description="Helical" evidence="1">
    <location>
        <begin position="6"/>
        <end position="25"/>
    </location>
</feature>
<gene>
    <name evidence="2" type="ORF">RT717_04955</name>
</gene>
<organism evidence="2 3">
    <name type="scientific">Imperialibacter roseus</name>
    <dbReference type="NCBI Taxonomy" id="1324217"/>
    <lineage>
        <taxon>Bacteria</taxon>
        <taxon>Pseudomonadati</taxon>
        <taxon>Bacteroidota</taxon>
        <taxon>Cytophagia</taxon>
        <taxon>Cytophagales</taxon>
        <taxon>Flammeovirgaceae</taxon>
        <taxon>Imperialibacter</taxon>
    </lineage>
</organism>
<dbReference type="Proteomes" id="UP001302349">
    <property type="component" value="Chromosome"/>
</dbReference>
<keyword evidence="3" id="KW-1185">Reference proteome</keyword>
<feature type="transmembrane region" description="Helical" evidence="1">
    <location>
        <begin position="93"/>
        <end position="115"/>
    </location>
</feature>
<feature type="transmembrane region" description="Helical" evidence="1">
    <location>
        <begin position="63"/>
        <end position="81"/>
    </location>
</feature>
<name>A0ABZ0ISF8_9BACT</name>
<feature type="transmembrane region" description="Helical" evidence="1">
    <location>
        <begin position="162"/>
        <end position="180"/>
    </location>
</feature>
<sequence length="228" mass="25289">MEKFMLISHASAGAMVLLTGLLNFINKKGGKLHKKLGITYVLGMAWIFVSAILIITFYRFSAFLMVVGVVSFYATFTGYRVTKRKKIGEHTWVDLGASGLTMAFGMGLVGYGFYVGSVAGFGVPLAILSYIFGFFTAFAAYRDLAFLLKPKEETYKLWWLRQHISAIGGSYIAAITAFAVQNGDRIMGGSQYQWLLWLIPTVIFTPAIVFFQRKLKTKKEHITVSAGA</sequence>